<reference evidence="11" key="1">
    <citation type="submission" date="2016-06" db="UniProtKB">
        <authorList>
            <consortium name="WormBaseParasite"/>
        </authorList>
    </citation>
    <scope>IDENTIFICATION</scope>
</reference>
<keyword evidence="7" id="KW-0539">Nucleus</keyword>
<dbReference type="GO" id="GO:0001671">
    <property type="term" value="F:ATPase activator activity"/>
    <property type="evidence" value="ECO:0007669"/>
    <property type="project" value="InterPro"/>
</dbReference>
<comment type="similarity">
    <text evidence="2">Belongs to the TFB2 family.</text>
</comment>
<accession>A0A183EIS4</accession>
<keyword evidence="5" id="KW-0804">Transcription</keyword>
<keyword evidence="6" id="KW-0234">DNA repair</keyword>
<name>A0A183EIS4_9BILA</name>
<dbReference type="InterPro" id="IPR040662">
    <property type="entry name" value="Tfb2_C"/>
</dbReference>
<dbReference type="Gene3D" id="3.30.70.2610">
    <property type="match status" value="1"/>
</dbReference>
<evidence type="ECO:0000256" key="3">
    <source>
        <dbReference type="ARBA" id="ARBA00022763"/>
    </source>
</evidence>
<gene>
    <name evidence="9" type="ORF">GPUH_LOCUS20865</name>
</gene>
<dbReference type="Pfam" id="PF18307">
    <property type="entry name" value="Tfb2_C"/>
    <property type="match status" value="1"/>
</dbReference>
<dbReference type="GO" id="GO:0005675">
    <property type="term" value="C:transcription factor TFIIH holo complex"/>
    <property type="evidence" value="ECO:0007669"/>
    <property type="project" value="TreeGrafter"/>
</dbReference>
<dbReference type="GO" id="GO:0000439">
    <property type="term" value="C:transcription factor TFIIH core complex"/>
    <property type="evidence" value="ECO:0007669"/>
    <property type="project" value="InterPro"/>
</dbReference>
<sequence>MICRWVGITAPQIIAFLRANAHPATVAAANRSGGMIQCVPISIADQLRLWEDERQRLTFHDAAIYSSFNSEDEYYSLKNYAISQGIMLWYDDMQRLVVVTEEGHDSVKAWWKTKAGRSDA</sequence>
<feature type="domain" description="Transcription factor Tfb2 C-terminal" evidence="8">
    <location>
        <begin position="45"/>
        <end position="112"/>
    </location>
</feature>
<reference evidence="9 10" key="2">
    <citation type="submission" date="2018-11" db="EMBL/GenBank/DDBJ databases">
        <authorList>
            <consortium name="Pathogen Informatics"/>
        </authorList>
    </citation>
    <scope>NUCLEOTIDE SEQUENCE [LARGE SCALE GENOMIC DNA]</scope>
</reference>
<evidence type="ECO:0000256" key="6">
    <source>
        <dbReference type="ARBA" id="ARBA00023204"/>
    </source>
</evidence>
<dbReference type="OrthoDB" id="364513at2759"/>
<dbReference type="AlphaFoldDB" id="A0A183EIS4"/>
<proteinExistence type="inferred from homology"/>
<comment type="subcellular location">
    <subcellularLocation>
        <location evidence="1">Nucleus</location>
    </subcellularLocation>
</comment>
<evidence type="ECO:0000313" key="11">
    <source>
        <dbReference type="WBParaSite" id="GPUH_0002089001-mRNA-1"/>
    </source>
</evidence>
<evidence type="ECO:0000313" key="9">
    <source>
        <dbReference type="EMBL" id="VDN36985.1"/>
    </source>
</evidence>
<keyword evidence="3" id="KW-0227">DNA damage</keyword>
<dbReference type="GO" id="GO:0006289">
    <property type="term" value="P:nucleotide-excision repair"/>
    <property type="evidence" value="ECO:0007669"/>
    <property type="project" value="InterPro"/>
</dbReference>
<dbReference type="Proteomes" id="UP000271098">
    <property type="component" value="Unassembled WGS sequence"/>
</dbReference>
<keyword evidence="10" id="KW-1185">Reference proteome</keyword>
<organism evidence="11">
    <name type="scientific">Gongylonema pulchrum</name>
    <dbReference type="NCBI Taxonomy" id="637853"/>
    <lineage>
        <taxon>Eukaryota</taxon>
        <taxon>Metazoa</taxon>
        <taxon>Ecdysozoa</taxon>
        <taxon>Nematoda</taxon>
        <taxon>Chromadorea</taxon>
        <taxon>Rhabditida</taxon>
        <taxon>Spirurina</taxon>
        <taxon>Spiruromorpha</taxon>
        <taxon>Spiruroidea</taxon>
        <taxon>Gongylonematidae</taxon>
        <taxon>Gongylonema</taxon>
    </lineage>
</organism>
<dbReference type="GO" id="GO:0003690">
    <property type="term" value="F:double-stranded DNA binding"/>
    <property type="evidence" value="ECO:0007669"/>
    <property type="project" value="TreeGrafter"/>
</dbReference>
<dbReference type="PANTHER" id="PTHR13152">
    <property type="entry name" value="TFIIH, POLYPEPTIDE 4"/>
    <property type="match status" value="1"/>
</dbReference>
<keyword evidence="4" id="KW-0805">Transcription regulation</keyword>
<evidence type="ECO:0000256" key="4">
    <source>
        <dbReference type="ARBA" id="ARBA00023015"/>
    </source>
</evidence>
<evidence type="ECO:0000256" key="7">
    <source>
        <dbReference type="ARBA" id="ARBA00023242"/>
    </source>
</evidence>
<evidence type="ECO:0000256" key="5">
    <source>
        <dbReference type="ARBA" id="ARBA00023163"/>
    </source>
</evidence>
<evidence type="ECO:0000313" key="10">
    <source>
        <dbReference type="Proteomes" id="UP000271098"/>
    </source>
</evidence>
<dbReference type="WBParaSite" id="GPUH_0002089001-mRNA-1">
    <property type="protein sequence ID" value="GPUH_0002089001-mRNA-1"/>
    <property type="gene ID" value="GPUH_0002089001"/>
</dbReference>
<evidence type="ECO:0000256" key="1">
    <source>
        <dbReference type="ARBA" id="ARBA00004123"/>
    </source>
</evidence>
<dbReference type="PANTHER" id="PTHR13152:SF0">
    <property type="entry name" value="GENERAL TRANSCRIPTION FACTOR IIH SUBUNIT 4"/>
    <property type="match status" value="1"/>
</dbReference>
<evidence type="ECO:0000259" key="8">
    <source>
        <dbReference type="Pfam" id="PF18307"/>
    </source>
</evidence>
<dbReference type="InterPro" id="IPR004598">
    <property type="entry name" value="TFIIH_p52/Tfb2"/>
</dbReference>
<protein>
    <submittedName>
        <fullName evidence="11">Tfb2_C domain-containing protein</fullName>
    </submittedName>
</protein>
<evidence type="ECO:0000256" key="2">
    <source>
        <dbReference type="ARBA" id="ARBA00007132"/>
    </source>
</evidence>
<dbReference type="EMBL" id="UYRT01091320">
    <property type="protein sequence ID" value="VDN36985.1"/>
    <property type="molecule type" value="Genomic_DNA"/>
</dbReference>